<name>A0A919GVV4_9ACTN</name>
<evidence type="ECO:0000256" key="1">
    <source>
        <dbReference type="SAM" id="SignalP"/>
    </source>
</evidence>
<feature type="chain" id="PRO_5038799593" description="SH3 domain-containing protein" evidence="1">
    <location>
        <begin position="24"/>
        <end position="122"/>
    </location>
</feature>
<reference evidence="2" key="2">
    <citation type="submission" date="2020-09" db="EMBL/GenBank/DDBJ databases">
        <authorList>
            <person name="Sun Q."/>
            <person name="Zhou Y."/>
        </authorList>
    </citation>
    <scope>NUCLEOTIDE SEQUENCE</scope>
    <source>
        <strain evidence="2">CGMCC 4.7403</strain>
    </source>
</reference>
<dbReference type="RefSeq" id="WP_189783957.1">
    <property type="nucleotide sequence ID" value="NZ_BNAT01000013.1"/>
</dbReference>
<evidence type="ECO:0000313" key="2">
    <source>
        <dbReference type="EMBL" id="GHH89685.1"/>
    </source>
</evidence>
<keyword evidence="3" id="KW-1185">Reference proteome</keyword>
<evidence type="ECO:0008006" key="4">
    <source>
        <dbReference type="Google" id="ProtNLM"/>
    </source>
</evidence>
<comment type="caution">
    <text evidence="2">The sequence shown here is derived from an EMBL/GenBank/DDBJ whole genome shotgun (WGS) entry which is preliminary data.</text>
</comment>
<gene>
    <name evidence="2" type="ORF">GCM10017771_41470</name>
</gene>
<feature type="signal peptide" evidence="1">
    <location>
        <begin position="1"/>
        <end position="23"/>
    </location>
</feature>
<dbReference type="AlphaFoldDB" id="A0A919GVV4"/>
<organism evidence="2 3">
    <name type="scientific">Streptomyces capitiformicae</name>
    <dbReference type="NCBI Taxonomy" id="2014920"/>
    <lineage>
        <taxon>Bacteria</taxon>
        <taxon>Bacillati</taxon>
        <taxon>Actinomycetota</taxon>
        <taxon>Actinomycetes</taxon>
        <taxon>Kitasatosporales</taxon>
        <taxon>Streptomycetaceae</taxon>
        <taxon>Streptomyces</taxon>
    </lineage>
</organism>
<proteinExistence type="predicted"/>
<reference evidence="2" key="1">
    <citation type="journal article" date="2014" name="Int. J. Syst. Evol. Microbiol.">
        <title>Complete genome sequence of Corynebacterium casei LMG S-19264T (=DSM 44701T), isolated from a smear-ripened cheese.</title>
        <authorList>
            <consortium name="US DOE Joint Genome Institute (JGI-PGF)"/>
            <person name="Walter F."/>
            <person name="Albersmeier A."/>
            <person name="Kalinowski J."/>
            <person name="Ruckert C."/>
        </authorList>
    </citation>
    <scope>NUCLEOTIDE SEQUENCE</scope>
    <source>
        <strain evidence="2">CGMCC 4.7403</strain>
    </source>
</reference>
<accession>A0A919GVV4</accession>
<evidence type="ECO:0000313" key="3">
    <source>
        <dbReference type="Proteomes" id="UP000603227"/>
    </source>
</evidence>
<dbReference type="EMBL" id="BNAT01000013">
    <property type="protein sequence ID" value="GHH89685.1"/>
    <property type="molecule type" value="Genomic_DNA"/>
</dbReference>
<keyword evidence="1" id="KW-0732">Signal</keyword>
<sequence length="122" mass="13235">MSLRILLMRFGIAAAGGALVALAVTTPAIGDDREDSGQHERAAAGAVVGQVTARSGLVLRTAPIRGGSVVRVAPYGEHVWIHCKIKSQKVDGNSTWYLLKNHSWAWGPARYITTKETPRWCR</sequence>
<dbReference type="Proteomes" id="UP000603227">
    <property type="component" value="Unassembled WGS sequence"/>
</dbReference>
<protein>
    <recommendedName>
        <fullName evidence="4">SH3 domain-containing protein</fullName>
    </recommendedName>
</protein>